<evidence type="ECO:0000259" key="5">
    <source>
        <dbReference type="Pfam" id="PF00557"/>
    </source>
</evidence>
<dbReference type="NCBIfam" id="TIGR00500">
    <property type="entry name" value="met_pdase_I"/>
    <property type="match status" value="1"/>
</dbReference>
<dbReference type="InterPro" id="IPR001714">
    <property type="entry name" value="Pept_M24_MAP"/>
</dbReference>
<dbReference type="Gene3D" id="3.90.230.10">
    <property type="entry name" value="Creatinase/methionine aminopeptidase superfamily"/>
    <property type="match status" value="1"/>
</dbReference>
<proteinExistence type="inferred from homology"/>
<keyword evidence="4 6" id="KW-0378">Hydrolase</keyword>
<feature type="domain" description="Peptidase M24" evidence="5">
    <location>
        <begin position="11"/>
        <end position="247"/>
    </location>
</feature>
<dbReference type="PRINTS" id="PR00599">
    <property type="entry name" value="MAPEPTIDASE"/>
</dbReference>
<comment type="caution">
    <text evidence="6">The sequence shown here is derived from an EMBL/GenBank/DDBJ whole genome shotgun (WGS) entry which is preliminary data.</text>
</comment>
<dbReference type="GO" id="GO:0006508">
    <property type="term" value="P:proteolysis"/>
    <property type="evidence" value="ECO:0007669"/>
    <property type="project" value="UniProtKB-KW"/>
</dbReference>
<dbReference type="PANTHER" id="PTHR43330">
    <property type="entry name" value="METHIONINE AMINOPEPTIDASE"/>
    <property type="match status" value="1"/>
</dbReference>
<keyword evidence="1 6" id="KW-0031">Aminopeptidase</keyword>
<dbReference type="InterPro" id="IPR036005">
    <property type="entry name" value="Creatinase/aminopeptidase-like"/>
</dbReference>
<dbReference type="AlphaFoldDB" id="A0A645ASC9"/>
<gene>
    <name evidence="6" type="primary">map_50</name>
    <name evidence="6" type="ORF">SDC9_102984</name>
</gene>
<dbReference type="PANTHER" id="PTHR43330:SF27">
    <property type="entry name" value="METHIONINE AMINOPEPTIDASE"/>
    <property type="match status" value="1"/>
</dbReference>
<dbReference type="HAMAP" id="MF_01974">
    <property type="entry name" value="MetAP_1"/>
    <property type="match status" value="1"/>
</dbReference>
<evidence type="ECO:0000256" key="1">
    <source>
        <dbReference type="ARBA" id="ARBA00022438"/>
    </source>
</evidence>
<dbReference type="GO" id="GO:0005829">
    <property type="term" value="C:cytosol"/>
    <property type="evidence" value="ECO:0007669"/>
    <property type="project" value="TreeGrafter"/>
</dbReference>
<accession>A0A645ASC9</accession>
<dbReference type="InterPro" id="IPR002467">
    <property type="entry name" value="Pept_M24A_MAP1"/>
</dbReference>
<dbReference type="GO" id="GO:0004239">
    <property type="term" value="F:initiator methionyl aminopeptidase activity"/>
    <property type="evidence" value="ECO:0007669"/>
    <property type="project" value="UniProtKB-EC"/>
</dbReference>
<reference evidence="6" key="1">
    <citation type="submission" date="2019-08" db="EMBL/GenBank/DDBJ databases">
        <authorList>
            <person name="Kucharzyk K."/>
            <person name="Murdoch R.W."/>
            <person name="Higgins S."/>
            <person name="Loffler F."/>
        </authorList>
    </citation>
    <scope>NUCLEOTIDE SEQUENCE</scope>
</reference>
<dbReference type="GO" id="GO:0046872">
    <property type="term" value="F:metal ion binding"/>
    <property type="evidence" value="ECO:0007669"/>
    <property type="project" value="UniProtKB-KW"/>
</dbReference>
<sequence>MIKLYNKTQIEKIRESCRITASALRYGGELVHPGAKLITIDKKIREYIESHGAVPSFLNYNGFPASACISVNGEIIHGIPDERILSEGDIVSIDVGAYYHGFHGDCADTFGAGVISADAKRLIDITKQCFYNGISAAKPDGKPGEPNEKRIGDISAAVQKTAEDAGFSVVREYVGHGVGQDLHESPDVPNYGRSGRGPRLMPGMVFAVEPMICQYSAAIKTLSNNWTVVTADGGLAAHYENTVTFTEDSIEILTVPD</sequence>
<dbReference type="EMBL" id="VSSQ01015629">
    <property type="protein sequence ID" value="MPM56182.1"/>
    <property type="molecule type" value="Genomic_DNA"/>
</dbReference>
<keyword evidence="3" id="KW-0479">Metal-binding</keyword>
<dbReference type="SUPFAM" id="SSF55920">
    <property type="entry name" value="Creatinase/aminopeptidase"/>
    <property type="match status" value="1"/>
</dbReference>
<evidence type="ECO:0000313" key="6">
    <source>
        <dbReference type="EMBL" id="MPM56182.1"/>
    </source>
</evidence>
<dbReference type="Pfam" id="PF00557">
    <property type="entry name" value="Peptidase_M24"/>
    <property type="match status" value="1"/>
</dbReference>
<organism evidence="6">
    <name type="scientific">bioreactor metagenome</name>
    <dbReference type="NCBI Taxonomy" id="1076179"/>
    <lineage>
        <taxon>unclassified sequences</taxon>
        <taxon>metagenomes</taxon>
        <taxon>ecological metagenomes</taxon>
    </lineage>
</organism>
<dbReference type="InterPro" id="IPR000994">
    <property type="entry name" value="Pept_M24"/>
</dbReference>
<keyword evidence="2" id="KW-0645">Protease</keyword>
<dbReference type="CDD" id="cd01086">
    <property type="entry name" value="MetAP1"/>
    <property type="match status" value="1"/>
</dbReference>
<evidence type="ECO:0000256" key="2">
    <source>
        <dbReference type="ARBA" id="ARBA00022670"/>
    </source>
</evidence>
<evidence type="ECO:0000256" key="3">
    <source>
        <dbReference type="ARBA" id="ARBA00022723"/>
    </source>
</evidence>
<dbReference type="GO" id="GO:0070006">
    <property type="term" value="F:metalloaminopeptidase activity"/>
    <property type="evidence" value="ECO:0007669"/>
    <property type="project" value="InterPro"/>
</dbReference>
<name>A0A645ASC9_9ZZZZ</name>
<protein>
    <submittedName>
        <fullName evidence="6">Methionine aminopeptidase 1</fullName>
        <ecNumber evidence="6">3.4.11.18</ecNumber>
    </submittedName>
</protein>
<evidence type="ECO:0000256" key="4">
    <source>
        <dbReference type="ARBA" id="ARBA00022801"/>
    </source>
</evidence>
<dbReference type="EC" id="3.4.11.18" evidence="6"/>
<dbReference type="PROSITE" id="PS00680">
    <property type="entry name" value="MAP_1"/>
    <property type="match status" value="1"/>
</dbReference>